<proteinExistence type="predicted"/>
<gene>
    <name evidence="1" type="ORF">RT723_03735</name>
</gene>
<keyword evidence="2" id="KW-1185">Reference proteome</keyword>
<comment type="caution">
    <text evidence="1">The sequence shown here is derived from an EMBL/GenBank/DDBJ whole genome shotgun (WGS) entry which is preliminary data.</text>
</comment>
<dbReference type="RefSeq" id="WP_315945931.1">
    <property type="nucleotide sequence ID" value="NZ_JAWCUA010000003.1"/>
</dbReference>
<evidence type="ECO:0000313" key="1">
    <source>
        <dbReference type="EMBL" id="MDU0112124.1"/>
    </source>
</evidence>
<dbReference type="EMBL" id="JAWCUA010000003">
    <property type="protein sequence ID" value="MDU0112124.1"/>
    <property type="molecule type" value="Genomic_DNA"/>
</dbReference>
<sequence length="170" mass="19923">MKNKSLNQQFREIQSDFRELVLPLYTDNIINVMTKQRLTTIATNFFVFQPISEPNIERLLLTVESCRSAFSQCRLANAQYPEQFPPLFEQFVNSIPTSARDFNAHFYNITLPSVLEKFTHSLDALSEVIEQEDDMNEELDHNEVQELAMPTFEPFVDTSYDYEQKQQNIL</sequence>
<accession>A0ABU3QXV5</accession>
<organism evidence="1 2">
    <name type="scientific">Psychrosphaera aquimarina</name>
    <dbReference type="NCBI Taxonomy" id="2044854"/>
    <lineage>
        <taxon>Bacteria</taxon>
        <taxon>Pseudomonadati</taxon>
        <taxon>Pseudomonadota</taxon>
        <taxon>Gammaproteobacteria</taxon>
        <taxon>Alteromonadales</taxon>
        <taxon>Pseudoalteromonadaceae</taxon>
        <taxon>Psychrosphaera</taxon>
    </lineage>
</organism>
<protein>
    <submittedName>
        <fullName evidence="1">Uncharacterized protein</fullName>
    </submittedName>
</protein>
<reference evidence="1 2" key="1">
    <citation type="submission" date="2023-10" db="EMBL/GenBank/DDBJ databases">
        <title>Psychrosphaera aquimaarina strain SW33 isolated from seawater.</title>
        <authorList>
            <person name="Bayburt H."/>
            <person name="Kim J.M."/>
            <person name="Choi B.J."/>
            <person name="Jeon C.O."/>
        </authorList>
    </citation>
    <scope>NUCLEOTIDE SEQUENCE [LARGE SCALE GENOMIC DNA]</scope>
    <source>
        <strain evidence="1 2">KCTC 52743</strain>
    </source>
</reference>
<evidence type="ECO:0000313" key="2">
    <source>
        <dbReference type="Proteomes" id="UP001257914"/>
    </source>
</evidence>
<name>A0ABU3QXV5_9GAMM</name>
<dbReference type="Proteomes" id="UP001257914">
    <property type="component" value="Unassembled WGS sequence"/>
</dbReference>